<dbReference type="Proteomes" id="UP000680038">
    <property type="component" value="Unassembled WGS sequence"/>
</dbReference>
<reference evidence="2" key="1">
    <citation type="submission" date="2021-04" db="EMBL/GenBank/DDBJ databases">
        <authorList>
            <person name="Rodrigo-Torres L."/>
            <person name="Arahal R. D."/>
            <person name="Lucena T."/>
        </authorList>
    </citation>
    <scope>NUCLEOTIDE SEQUENCE</scope>
    <source>
        <strain evidence="2">CECT 9275</strain>
    </source>
</reference>
<accession>A0A916J9G7</accession>
<protein>
    <recommendedName>
        <fullName evidence="4">DUF4142 domain-containing protein</fullName>
    </recommendedName>
</protein>
<feature type="chain" id="PRO_5037548465" description="DUF4142 domain-containing protein" evidence="1">
    <location>
        <begin position="23"/>
        <end position="162"/>
    </location>
</feature>
<keyword evidence="1" id="KW-0732">Signal</keyword>
<organism evidence="2 3">
    <name type="scientific">Dyadobacter helix</name>
    <dbReference type="NCBI Taxonomy" id="2822344"/>
    <lineage>
        <taxon>Bacteria</taxon>
        <taxon>Pseudomonadati</taxon>
        <taxon>Bacteroidota</taxon>
        <taxon>Cytophagia</taxon>
        <taxon>Cytophagales</taxon>
        <taxon>Spirosomataceae</taxon>
        <taxon>Dyadobacter</taxon>
    </lineage>
</organism>
<evidence type="ECO:0000313" key="3">
    <source>
        <dbReference type="Proteomes" id="UP000680038"/>
    </source>
</evidence>
<evidence type="ECO:0000256" key="1">
    <source>
        <dbReference type="SAM" id="SignalP"/>
    </source>
</evidence>
<name>A0A916J9G7_9BACT</name>
<gene>
    <name evidence="2" type="ORF">DYBT9275_01480</name>
</gene>
<feature type="signal peptide" evidence="1">
    <location>
        <begin position="1"/>
        <end position="22"/>
    </location>
</feature>
<evidence type="ECO:0008006" key="4">
    <source>
        <dbReference type="Google" id="ProtNLM"/>
    </source>
</evidence>
<comment type="caution">
    <text evidence="2">The sequence shown here is derived from an EMBL/GenBank/DDBJ whole genome shotgun (WGS) entry which is preliminary data.</text>
</comment>
<dbReference type="AlphaFoldDB" id="A0A916J9G7"/>
<dbReference type="RefSeq" id="WP_215238123.1">
    <property type="nucleotide sequence ID" value="NZ_CAJRAF010000001.1"/>
</dbReference>
<keyword evidence="3" id="KW-1185">Reference proteome</keyword>
<sequence>MRRAAILLVIMAPVILSAFAQATIDRNDYYQILSSESEPGIDGMLKKLETEKQSSQVMAYTGAMLMKKAGFVKGVNGKVKTFKKGVRLLESEIDANPANVEYRFLRLTIQENAPHILKYNQNLAGDKEAILTSYRKLDTTLKNVIADYSRNSKVLKLTDLEH</sequence>
<evidence type="ECO:0000313" key="2">
    <source>
        <dbReference type="EMBL" id="CAG4994845.1"/>
    </source>
</evidence>
<proteinExistence type="predicted"/>
<dbReference type="EMBL" id="CAJRAF010000001">
    <property type="protein sequence ID" value="CAG4994845.1"/>
    <property type="molecule type" value="Genomic_DNA"/>
</dbReference>